<keyword evidence="1" id="KW-0802">TPR repeat</keyword>
<dbReference type="InterPro" id="IPR019734">
    <property type="entry name" value="TPR_rpt"/>
</dbReference>
<evidence type="ECO:0000313" key="3">
    <source>
        <dbReference type="EMBL" id="EGN55914.1"/>
    </source>
</evidence>
<dbReference type="STRING" id="688246.Premu_0432"/>
<dbReference type="PANTHER" id="PTHR12558">
    <property type="entry name" value="CELL DIVISION CYCLE 16,23,27"/>
    <property type="match status" value="1"/>
</dbReference>
<gene>
    <name evidence="3" type="ORF">Premu_0432</name>
</gene>
<dbReference type="SMART" id="SM00028">
    <property type="entry name" value="TPR"/>
    <property type="match status" value="6"/>
</dbReference>
<sequence length="590" mass="66568">MMRKHGLPFAALAMAALLCHAFAVSSMPEKEKEKPHALKASLTTEQDSVFADRFLNALRQREKGNADSCMMLVDSCLKVNPSSAVAHFMRAEYYSGRDSDSLALREYEAAAILEPANDTYQERVAQMYIGTGNYAKAIDAYENLYRSHRDRDDVLGVLVQLYRQQQSYDKLLGAIDRLEQVDGGSDQLSMMRMNAYEMKGDTKGAYNVLKGLADSHPNDPGFKLMLGNWLMQHQRRSEALALYTSVLKDEPHNAMAQSCMYDYYNAVGQDSLAKSMMDRLLLGKETPQETRIQFLRNAIQQNEKEGGDSMQVVRLFKKVQTIVPRDTMVAQLKAAYYTLKRMPKDSVDDALVQLLRLQPDNAGARVQLIQDKWSKQNWKEIAALSEPGMLYNPDELAFYFFTGLSRYYLKDDDGALDALKRGTAVINDQSSTDIVSDLYSILGEIYHSKGNDKEAYAAYDSCLQYKPDNVATLNNYAYFLSVDGTNLEKAEKMSARAIAAEPKNATYLDTYAWVLYRLGRYADAKIYIDQTLKFSTDTTSDNTLYEHAAAIYAALGDYKTAATFCEQALKHGGDAKALEKKIRFYRKKSK</sequence>
<evidence type="ECO:0000256" key="1">
    <source>
        <dbReference type="PROSITE-ProRule" id="PRU00339"/>
    </source>
</evidence>
<dbReference type="InterPro" id="IPR011990">
    <property type="entry name" value="TPR-like_helical_dom_sf"/>
</dbReference>
<dbReference type="PROSITE" id="PS50005">
    <property type="entry name" value="TPR"/>
    <property type="match status" value="1"/>
</dbReference>
<dbReference type="RefSeq" id="WP_007572754.1">
    <property type="nucleotide sequence ID" value="NZ_BPTS01000001.1"/>
</dbReference>
<proteinExistence type="predicted"/>
<dbReference type="EMBL" id="GL945017">
    <property type="protein sequence ID" value="EGN55914.1"/>
    <property type="molecule type" value="Genomic_DNA"/>
</dbReference>
<keyword evidence="4" id="KW-1185">Reference proteome</keyword>
<protein>
    <submittedName>
        <fullName evidence="3">Tetratricopeptide TPR_1 repeat-containing protein</fullName>
    </submittedName>
</protein>
<dbReference type="eggNOG" id="COG0457">
    <property type="taxonomic scope" value="Bacteria"/>
</dbReference>
<dbReference type="OrthoDB" id="9814220at2"/>
<feature type="chain" id="PRO_5003375570" evidence="2">
    <location>
        <begin position="22"/>
        <end position="590"/>
    </location>
</feature>
<dbReference type="HOGENOM" id="CLU_007251_3_1_10"/>
<feature type="repeat" description="TPR" evidence="1">
    <location>
        <begin position="436"/>
        <end position="469"/>
    </location>
</feature>
<feature type="signal peptide" evidence="2">
    <location>
        <begin position="1"/>
        <end position="21"/>
    </location>
</feature>
<accession>F8NB96</accession>
<dbReference type="Proteomes" id="UP000002772">
    <property type="component" value="Unassembled WGS sequence"/>
</dbReference>
<reference evidence="4" key="1">
    <citation type="journal article" date="2011" name="Stand. Genomic Sci.">
        <title>Non-contiguous finished genome sequence of the opportunistic oral pathogen Prevotella multisaccharivorax type strain (PPPA20).</title>
        <authorList>
            <person name="Pati A."/>
            <person name="Gronow S."/>
            <person name="Lu M."/>
            <person name="Lapidus A."/>
            <person name="Nolan M."/>
            <person name="Lucas S."/>
            <person name="Hammon N."/>
            <person name="Deshpande S."/>
            <person name="Cheng J.F."/>
            <person name="Tapia R."/>
            <person name="Han C."/>
            <person name="Goodwin L."/>
            <person name="Pitluck S."/>
            <person name="Liolios K."/>
            <person name="Pagani I."/>
            <person name="Mavromatis K."/>
            <person name="Mikhailova N."/>
            <person name="Huntemann M."/>
            <person name="Chen A."/>
            <person name="Palaniappan K."/>
            <person name="Land M."/>
            <person name="Hauser L."/>
            <person name="Detter J.C."/>
            <person name="Brambilla E.M."/>
            <person name="Rohde M."/>
            <person name="Goker M."/>
            <person name="Woyke T."/>
            <person name="Bristow J."/>
            <person name="Eisen J.A."/>
            <person name="Markowitz V."/>
            <person name="Hugenholtz P."/>
            <person name="Kyrpides N.C."/>
            <person name="Klenk H.P."/>
            <person name="Ivanova N."/>
        </authorList>
    </citation>
    <scope>NUCLEOTIDE SEQUENCE [LARGE SCALE GENOMIC DNA]</scope>
    <source>
        <strain evidence="4">DSM 17128</strain>
    </source>
</reference>
<dbReference type="Gene3D" id="1.25.40.10">
    <property type="entry name" value="Tetratricopeptide repeat domain"/>
    <property type="match status" value="3"/>
</dbReference>
<dbReference type="PANTHER" id="PTHR12558:SF13">
    <property type="entry name" value="CELL DIVISION CYCLE PROTEIN 27 HOMOLOG"/>
    <property type="match status" value="1"/>
</dbReference>
<dbReference type="AlphaFoldDB" id="F8NB96"/>
<evidence type="ECO:0000256" key="2">
    <source>
        <dbReference type="SAM" id="SignalP"/>
    </source>
</evidence>
<dbReference type="Pfam" id="PF13181">
    <property type="entry name" value="TPR_8"/>
    <property type="match status" value="1"/>
</dbReference>
<organism evidence="3 4">
    <name type="scientific">Hallella multisaccharivorax DSM 17128</name>
    <dbReference type="NCBI Taxonomy" id="688246"/>
    <lineage>
        <taxon>Bacteria</taxon>
        <taxon>Pseudomonadati</taxon>
        <taxon>Bacteroidota</taxon>
        <taxon>Bacteroidia</taxon>
        <taxon>Bacteroidales</taxon>
        <taxon>Prevotellaceae</taxon>
        <taxon>Hallella</taxon>
    </lineage>
</organism>
<dbReference type="SUPFAM" id="SSF48452">
    <property type="entry name" value="TPR-like"/>
    <property type="match status" value="2"/>
</dbReference>
<keyword evidence="2" id="KW-0732">Signal</keyword>
<evidence type="ECO:0000313" key="4">
    <source>
        <dbReference type="Proteomes" id="UP000002772"/>
    </source>
</evidence>
<name>F8NB96_9BACT</name>